<comment type="caution">
    <text evidence="1">The sequence shown here is derived from an EMBL/GenBank/DDBJ whole genome shotgun (WGS) entry which is preliminary data.</text>
</comment>
<keyword evidence="2" id="KW-1185">Reference proteome</keyword>
<keyword evidence="1" id="KW-0347">Helicase</keyword>
<dbReference type="EMBL" id="CM043018">
    <property type="protein sequence ID" value="KAI4463293.1"/>
    <property type="molecule type" value="Genomic_DNA"/>
</dbReference>
<sequence>MTVFSHNIIKQVLKQINIREYSAYSTKLKTNYQNEIIISCKNKKLNFYKNQLYDKLDNMQLASKGWTHNKSRGDYFTIHPNYDDFDKPNVKLEDIRVNPKLVEVLNKENISLATNYQTEAIPIVRSGKHVVLAAETGCGKTITYLIPIIEKLIACKNENGFNTPSALIIVPNRELAHQIGGVAKILGEYVNLNVKVVTGGKTKKLMLNPEFSDIDILIATPGAISKLSTVGIYKLNKVLHTVFDEADTLLDDSFTDKIETLAKRVSQSQMIFTSATLPRKFPDVFEPIIQNISYVKSPRLHRPLLNVNQKFLRLTRSGRPTYLLEIAKTIKSPLLIFSNKNATCDWISMFLREHGIKCTNINASMNYYIRIDHWQQFIKEDVNILSATDIGSRGLDTTQVKHVLNYDFPLYASDYIHRIGRVGRLGSVMDCKITNFITGTRDIKLVQQIESAIRTNTEIPNVDGNIKAIIQKRILKSLRESG</sequence>
<gene>
    <name evidence="1" type="ORF">MML48_4g00002811</name>
</gene>
<keyword evidence="1" id="KW-0378">Hydrolase</keyword>
<organism evidence="1 2">
    <name type="scientific">Holotrichia oblita</name>
    <name type="common">Chafer beetle</name>
    <dbReference type="NCBI Taxonomy" id="644536"/>
    <lineage>
        <taxon>Eukaryota</taxon>
        <taxon>Metazoa</taxon>
        <taxon>Ecdysozoa</taxon>
        <taxon>Arthropoda</taxon>
        <taxon>Hexapoda</taxon>
        <taxon>Insecta</taxon>
        <taxon>Pterygota</taxon>
        <taxon>Neoptera</taxon>
        <taxon>Endopterygota</taxon>
        <taxon>Coleoptera</taxon>
        <taxon>Polyphaga</taxon>
        <taxon>Scarabaeiformia</taxon>
        <taxon>Scarabaeidae</taxon>
        <taxon>Melolonthinae</taxon>
        <taxon>Holotrichia</taxon>
    </lineage>
</organism>
<protein>
    <submittedName>
        <fullName evidence="1">Rna helicase</fullName>
    </submittedName>
</protein>
<evidence type="ECO:0000313" key="2">
    <source>
        <dbReference type="Proteomes" id="UP001056778"/>
    </source>
</evidence>
<keyword evidence="1" id="KW-0547">Nucleotide-binding</keyword>
<reference evidence="1" key="1">
    <citation type="submission" date="2022-04" db="EMBL/GenBank/DDBJ databases">
        <title>Chromosome-scale genome assembly of Holotrichia oblita Faldermann.</title>
        <authorList>
            <person name="Rongchong L."/>
        </authorList>
    </citation>
    <scope>NUCLEOTIDE SEQUENCE</scope>
    <source>
        <strain evidence="1">81SQS9</strain>
    </source>
</reference>
<evidence type="ECO:0000313" key="1">
    <source>
        <dbReference type="EMBL" id="KAI4463293.1"/>
    </source>
</evidence>
<name>A0ACB9T930_HOLOL</name>
<keyword evidence="1" id="KW-0067">ATP-binding</keyword>
<proteinExistence type="predicted"/>
<accession>A0ACB9T930</accession>
<dbReference type="Proteomes" id="UP001056778">
    <property type="component" value="Chromosome 4"/>
</dbReference>